<dbReference type="InterPro" id="IPR005247">
    <property type="entry name" value="YbhB_YbcL/LppC-like"/>
</dbReference>
<organism evidence="1 2">
    <name type="scientific">Comamonas terrigena</name>
    <dbReference type="NCBI Taxonomy" id="32013"/>
    <lineage>
        <taxon>Bacteria</taxon>
        <taxon>Pseudomonadati</taxon>
        <taxon>Pseudomonadota</taxon>
        <taxon>Betaproteobacteria</taxon>
        <taxon>Burkholderiales</taxon>
        <taxon>Comamonadaceae</taxon>
        <taxon>Comamonas</taxon>
    </lineage>
</organism>
<evidence type="ECO:0000313" key="1">
    <source>
        <dbReference type="EMBL" id="PEH87306.1"/>
    </source>
</evidence>
<dbReference type="Gene3D" id="3.90.280.10">
    <property type="entry name" value="PEBP-like"/>
    <property type="match status" value="1"/>
</dbReference>
<protein>
    <submittedName>
        <fullName evidence="1">YbhB/YbcL family Raf kinase inhibitor-like protein</fullName>
    </submittedName>
</protein>
<gene>
    <name evidence="1" type="ORF">CRM82_00560</name>
</gene>
<dbReference type="PANTHER" id="PTHR30289">
    <property type="entry name" value="UNCHARACTERIZED PROTEIN YBCL-RELATED"/>
    <property type="match status" value="1"/>
</dbReference>
<dbReference type="EMBL" id="PDEA01000001">
    <property type="protein sequence ID" value="PEH87306.1"/>
    <property type="molecule type" value="Genomic_DNA"/>
</dbReference>
<dbReference type="PANTHER" id="PTHR30289:SF1">
    <property type="entry name" value="PEBP (PHOSPHATIDYLETHANOLAMINE-BINDING PROTEIN) FAMILY PROTEIN"/>
    <property type="match status" value="1"/>
</dbReference>
<dbReference type="OrthoDB" id="9797506at2"/>
<dbReference type="Proteomes" id="UP000220246">
    <property type="component" value="Unassembled WGS sequence"/>
</dbReference>
<name>A0A2A7UQ25_COMTR</name>
<keyword evidence="2" id="KW-1185">Reference proteome</keyword>
<proteinExistence type="predicted"/>
<dbReference type="NCBIfam" id="TIGR00481">
    <property type="entry name" value="YbhB/YbcL family Raf kinase inhibitor-like protein"/>
    <property type="match status" value="1"/>
</dbReference>
<accession>A0A2A7UQ25</accession>
<reference evidence="2" key="1">
    <citation type="submission" date="2017-09" db="EMBL/GenBank/DDBJ databases">
        <title>FDA dAtabase for Regulatory Grade micrObial Sequences (FDA-ARGOS): Supporting development and validation of Infectious Disease Dx tests.</title>
        <authorList>
            <person name="Minogue T."/>
            <person name="Wolcott M."/>
            <person name="Wasieloski L."/>
            <person name="Aguilar W."/>
            <person name="Moore D."/>
            <person name="Tallon L."/>
            <person name="Sadzewicz L."/>
            <person name="Ott S."/>
            <person name="Zhao X."/>
            <person name="Nagaraj S."/>
            <person name="Vavikolanu K."/>
            <person name="Aluvathingal J."/>
            <person name="Nadendla S."/>
            <person name="Sichtig H."/>
        </authorList>
    </citation>
    <scope>NUCLEOTIDE SEQUENCE [LARGE SCALE GENOMIC DNA]</scope>
    <source>
        <strain evidence="2">FDAARGOS_394</strain>
    </source>
</reference>
<dbReference type="STRING" id="1219032.GCA_001515545_03665"/>
<dbReference type="InterPro" id="IPR036610">
    <property type="entry name" value="PEBP-like_sf"/>
</dbReference>
<sequence length="166" mass="17327">MTTFTLSSPDIPAGGSVPAHFEADVFGCGGRNESPVLQWTGAPADAQSFAVTVYDPDAPTGSGWWHWLVVDLPAGTSELSANAGAKGSRTLPAGARQMRNDYGAFAWGGMCPPPGDKPHRYIFTVHALSVPKLDIPDDATAALTGFMVNATTIAKASFTSTYARPA</sequence>
<dbReference type="CDD" id="cd00865">
    <property type="entry name" value="PEBP_bact_arch"/>
    <property type="match status" value="1"/>
</dbReference>
<dbReference type="Pfam" id="PF01161">
    <property type="entry name" value="PBP"/>
    <property type="match status" value="1"/>
</dbReference>
<dbReference type="GeneID" id="80803227"/>
<dbReference type="AlphaFoldDB" id="A0A2A7UQ25"/>
<evidence type="ECO:0000313" key="2">
    <source>
        <dbReference type="Proteomes" id="UP000220246"/>
    </source>
</evidence>
<dbReference type="InterPro" id="IPR008914">
    <property type="entry name" value="PEBP"/>
</dbReference>
<comment type="caution">
    <text evidence="1">The sequence shown here is derived from an EMBL/GenBank/DDBJ whole genome shotgun (WGS) entry which is preliminary data.</text>
</comment>
<dbReference type="RefSeq" id="WP_066541074.1">
    <property type="nucleotide sequence ID" value="NZ_DALZQJ010000027.1"/>
</dbReference>
<dbReference type="SUPFAM" id="SSF49777">
    <property type="entry name" value="PEBP-like"/>
    <property type="match status" value="1"/>
</dbReference>